<evidence type="ECO:0000313" key="8">
    <source>
        <dbReference type="Proteomes" id="UP001158576"/>
    </source>
</evidence>
<evidence type="ECO:0000256" key="5">
    <source>
        <dbReference type="ARBA" id="ARBA00023136"/>
    </source>
</evidence>
<dbReference type="InterPro" id="IPR002995">
    <property type="entry name" value="Surf4"/>
</dbReference>
<evidence type="ECO:0000256" key="2">
    <source>
        <dbReference type="ARBA" id="ARBA00006945"/>
    </source>
</evidence>
<sequence>MVDQHLLIQNLEEKAEELVRKTRKYLPHIGRFCLISTFVEDGFRMVNQWGEQRDYIESVWNCGWFLAVMFVFLNLVVQISASFCVMTRIRVKEACYALFFIIFMQTIGYSILWDPKFLARNLALVGAVLLLYSECLTEQRTLFAGVPSFGEDSKPKQYIQLSGRLLMVLMFMTLIKFNWDTQNVIAIIFGLPLVLMVAAGYKTKLVSVALIFLLFVHNMRYNNFWRHSVKTYIFDFKKFDFFQGLSVIGGIIQLIVYGPGGLSVDDRLKAE</sequence>
<accession>A0ABN7T138</accession>
<dbReference type="Proteomes" id="UP001158576">
    <property type="component" value="Chromosome 2"/>
</dbReference>
<keyword evidence="3 6" id="KW-0812">Transmembrane</keyword>
<evidence type="ECO:0000313" key="7">
    <source>
        <dbReference type="EMBL" id="CAG5109796.1"/>
    </source>
</evidence>
<feature type="transmembrane region" description="Helical" evidence="6">
    <location>
        <begin position="94"/>
        <end position="112"/>
    </location>
</feature>
<dbReference type="Pfam" id="PF02077">
    <property type="entry name" value="SURF4"/>
    <property type="match status" value="1"/>
</dbReference>
<organism evidence="7 8">
    <name type="scientific">Oikopleura dioica</name>
    <name type="common">Tunicate</name>
    <dbReference type="NCBI Taxonomy" id="34765"/>
    <lineage>
        <taxon>Eukaryota</taxon>
        <taxon>Metazoa</taxon>
        <taxon>Chordata</taxon>
        <taxon>Tunicata</taxon>
        <taxon>Appendicularia</taxon>
        <taxon>Copelata</taxon>
        <taxon>Oikopleuridae</taxon>
        <taxon>Oikopleura</taxon>
    </lineage>
</organism>
<evidence type="ECO:0000256" key="4">
    <source>
        <dbReference type="ARBA" id="ARBA00022989"/>
    </source>
</evidence>
<proteinExistence type="inferred from homology"/>
<feature type="transmembrane region" description="Helical" evidence="6">
    <location>
        <begin position="205"/>
        <end position="221"/>
    </location>
</feature>
<reference evidence="7 8" key="1">
    <citation type="submission" date="2021-04" db="EMBL/GenBank/DDBJ databases">
        <authorList>
            <person name="Bliznina A."/>
        </authorList>
    </citation>
    <scope>NUCLEOTIDE SEQUENCE [LARGE SCALE GENOMIC DNA]</scope>
</reference>
<evidence type="ECO:0000256" key="3">
    <source>
        <dbReference type="ARBA" id="ARBA00022692"/>
    </source>
</evidence>
<keyword evidence="4 6" id="KW-1133">Transmembrane helix</keyword>
<comment type="similarity">
    <text evidence="2">Belongs to the SURF4 family.</text>
</comment>
<feature type="transmembrane region" description="Helical" evidence="6">
    <location>
        <begin position="64"/>
        <end position="87"/>
    </location>
</feature>
<feature type="transmembrane region" description="Helical" evidence="6">
    <location>
        <begin position="181"/>
        <end position="198"/>
    </location>
</feature>
<evidence type="ECO:0000256" key="6">
    <source>
        <dbReference type="SAM" id="Phobius"/>
    </source>
</evidence>
<evidence type="ECO:0000256" key="1">
    <source>
        <dbReference type="ARBA" id="ARBA00004141"/>
    </source>
</evidence>
<keyword evidence="5 6" id="KW-0472">Membrane</keyword>
<comment type="subcellular location">
    <subcellularLocation>
        <location evidence="1">Membrane</location>
        <topology evidence="1">Multi-pass membrane protein</topology>
    </subcellularLocation>
</comment>
<feature type="transmembrane region" description="Helical" evidence="6">
    <location>
        <begin position="241"/>
        <end position="262"/>
    </location>
</feature>
<keyword evidence="8" id="KW-1185">Reference proteome</keyword>
<gene>
    <name evidence="7" type="ORF">OKIOD_LOCUS13049</name>
</gene>
<protein>
    <submittedName>
        <fullName evidence="7">Oidioi.mRNA.OKI2018_I69.chr2.g4284.t1.cds</fullName>
    </submittedName>
</protein>
<dbReference type="EMBL" id="OU015567">
    <property type="protein sequence ID" value="CAG5109796.1"/>
    <property type="molecule type" value="Genomic_DNA"/>
</dbReference>
<name>A0ABN7T138_OIKDI</name>